<dbReference type="EnsemblMetazoa" id="ACUA003491-RA">
    <property type="protein sequence ID" value="ACUA003491-PA"/>
    <property type="gene ID" value="ACUA003491"/>
</dbReference>
<reference evidence="3" key="1">
    <citation type="submission" date="2013-09" db="EMBL/GenBank/DDBJ databases">
        <title>The Genome Sequence of Anopheles culicifacies species A.</title>
        <authorList>
            <consortium name="The Broad Institute Genomics Platform"/>
            <person name="Neafsey D.E."/>
            <person name="Besansky N."/>
            <person name="Howell P."/>
            <person name="Walton C."/>
            <person name="Young S.K."/>
            <person name="Zeng Q."/>
            <person name="Gargeya S."/>
            <person name="Fitzgerald M."/>
            <person name="Haas B."/>
            <person name="Abouelleil A."/>
            <person name="Allen A.W."/>
            <person name="Alvarado L."/>
            <person name="Arachchi H.M."/>
            <person name="Berlin A.M."/>
            <person name="Chapman S.B."/>
            <person name="Gainer-Dewar J."/>
            <person name="Goldberg J."/>
            <person name="Griggs A."/>
            <person name="Gujja S."/>
            <person name="Hansen M."/>
            <person name="Howarth C."/>
            <person name="Imamovic A."/>
            <person name="Ireland A."/>
            <person name="Larimer J."/>
            <person name="McCowan C."/>
            <person name="Murphy C."/>
            <person name="Pearson M."/>
            <person name="Poon T.W."/>
            <person name="Priest M."/>
            <person name="Roberts A."/>
            <person name="Saif S."/>
            <person name="Shea T."/>
            <person name="Sisk P."/>
            <person name="Sykes S."/>
            <person name="Wortman J."/>
            <person name="Nusbaum C."/>
            <person name="Birren B."/>
        </authorList>
    </citation>
    <scope>NUCLEOTIDE SEQUENCE [LARGE SCALE GENOMIC DNA]</scope>
    <source>
        <strain evidence="3">A-37</strain>
    </source>
</reference>
<feature type="region of interest" description="Disordered" evidence="1">
    <location>
        <begin position="224"/>
        <end position="251"/>
    </location>
</feature>
<sequence length="413" mass="45717">MDSEEARDVKKCRLCLGNFITNETQTGIDILTSKDVQKLVREVYEVQTNGTKENNVEQQQCSTVTATEETTTTKATNTETTTTETAPMDIQTQQLVPVLVDCLKDPLYLKALHPLQVSTDPNDPVPLQYMCSRCYKTFESKEQSEHHNQIMDCAPTCRYCLAKRTPYHYCTEQSKYWSIKDDIEGSSQYVTTYDTITSRSESLVVLAEEAAADVLIAKNDEPKTKHAKLDANRNGRHLSSDRATSDREPSLINISSSEDELLLNIAEPKPAARSSSSSKKKKRRGSKWRSVIQQFLNQIYMTEQHPSAAVSFQAERIECITNSVSLDGCPVDHAQQVAAAAAVVVVPDEFAVAARVALPGGHVAAAAVANWPHVAFVVVAAVDERPKAKAFVWVSKFPEAHLHSVDPIRATYG</sequence>
<reference evidence="2" key="2">
    <citation type="submission" date="2020-05" db="UniProtKB">
        <authorList>
            <consortium name="EnsemblMetazoa"/>
        </authorList>
    </citation>
    <scope>IDENTIFICATION</scope>
    <source>
        <strain evidence="2">A-37</strain>
    </source>
</reference>
<dbReference type="AlphaFoldDB" id="A0A182LWA0"/>
<feature type="region of interest" description="Disordered" evidence="1">
    <location>
        <begin position="266"/>
        <end position="286"/>
    </location>
</feature>
<protein>
    <submittedName>
        <fullName evidence="2">Uncharacterized protein</fullName>
    </submittedName>
</protein>
<dbReference type="VEuPathDB" id="VectorBase:ACUA003491"/>
<evidence type="ECO:0000313" key="2">
    <source>
        <dbReference type="EnsemblMetazoa" id="ACUA003491-PA"/>
    </source>
</evidence>
<dbReference type="EMBL" id="AXCM01000696">
    <property type="status" value="NOT_ANNOTATED_CDS"/>
    <property type="molecule type" value="Genomic_DNA"/>
</dbReference>
<feature type="compositionally biased region" description="Low complexity" evidence="1">
    <location>
        <begin position="63"/>
        <end position="74"/>
    </location>
</feature>
<organism evidence="2 3">
    <name type="scientific">Anopheles culicifacies</name>
    <dbReference type="NCBI Taxonomy" id="139723"/>
    <lineage>
        <taxon>Eukaryota</taxon>
        <taxon>Metazoa</taxon>
        <taxon>Ecdysozoa</taxon>
        <taxon>Arthropoda</taxon>
        <taxon>Hexapoda</taxon>
        <taxon>Insecta</taxon>
        <taxon>Pterygota</taxon>
        <taxon>Neoptera</taxon>
        <taxon>Endopterygota</taxon>
        <taxon>Diptera</taxon>
        <taxon>Nematocera</taxon>
        <taxon>Culicoidea</taxon>
        <taxon>Culicidae</taxon>
        <taxon>Anophelinae</taxon>
        <taxon>Anopheles</taxon>
        <taxon>culicifacies species complex</taxon>
    </lineage>
</organism>
<name>A0A182LWA0_9DIPT</name>
<dbReference type="Proteomes" id="UP000075883">
    <property type="component" value="Unassembled WGS sequence"/>
</dbReference>
<feature type="region of interest" description="Disordered" evidence="1">
    <location>
        <begin position="54"/>
        <end position="74"/>
    </location>
</feature>
<evidence type="ECO:0000313" key="3">
    <source>
        <dbReference type="Proteomes" id="UP000075883"/>
    </source>
</evidence>
<evidence type="ECO:0000256" key="1">
    <source>
        <dbReference type="SAM" id="MobiDB-lite"/>
    </source>
</evidence>
<keyword evidence="3" id="KW-1185">Reference proteome</keyword>
<feature type="compositionally biased region" description="Basic and acidic residues" evidence="1">
    <location>
        <begin position="224"/>
        <end position="249"/>
    </location>
</feature>
<proteinExistence type="predicted"/>
<accession>A0A182LWA0</accession>